<dbReference type="Proteomes" id="UP000601361">
    <property type="component" value="Unassembled WGS sequence"/>
</dbReference>
<proteinExistence type="predicted"/>
<reference evidence="2" key="1">
    <citation type="journal article" date="2019" name="Int. J. Syst. Evol. Microbiol.">
        <title>The Global Catalogue of Microorganisms (GCM) 10K type strain sequencing project: providing services to taxonomists for standard genome sequencing and annotation.</title>
        <authorList>
            <consortium name="The Broad Institute Genomics Platform"/>
            <consortium name="The Broad Institute Genome Sequencing Center for Infectious Disease"/>
            <person name="Wu L."/>
            <person name="Ma J."/>
        </authorList>
    </citation>
    <scope>NUCLEOTIDE SEQUENCE [LARGE SCALE GENOMIC DNA]</scope>
    <source>
        <strain evidence="2">CGMCC 1.12990</strain>
    </source>
</reference>
<sequence length="78" mass="8109">MDLGAVVVEVNIRGKRQGKMGLANSAWGEAGRSPPVWAKEAGALLNGCKHHQKNQGIWLASGWSSAPAQNCALGATAQ</sequence>
<protein>
    <submittedName>
        <fullName evidence="1">Uncharacterized protein</fullName>
    </submittedName>
</protein>
<dbReference type="EMBL" id="BMGS01000005">
    <property type="protein sequence ID" value="GGG45995.1"/>
    <property type="molecule type" value="Genomic_DNA"/>
</dbReference>
<gene>
    <name evidence="1" type="ORF">GCM10011378_22760</name>
</gene>
<accession>A0ABQ1WUB1</accession>
<evidence type="ECO:0000313" key="2">
    <source>
        <dbReference type="Proteomes" id="UP000601361"/>
    </source>
</evidence>
<name>A0ABQ1WUB1_9BACT</name>
<evidence type="ECO:0000313" key="1">
    <source>
        <dbReference type="EMBL" id="GGG45995.1"/>
    </source>
</evidence>
<keyword evidence="2" id="KW-1185">Reference proteome</keyword>
<organism evidence="1 2">
    <name type="scientific">Hymenobacter glacieicola</name>
    <dbReference type="NCBI Taxonomy" id="1562124"/>
    <lineage>
        <taxon>Bacteria</taxon>
        <taxon>Pseudomonadati</taxon>
        <taxon>Bacteroidota</taxon>
        <taxon>Cytophagia</taxon>
        <taxon>Cytophagales</taxon>
        <taxon>Hymenobacteraceae</taxon>
        <taxon>Hymenobacter</taxon>
    </lineage>
</organism>
<comment type="caution">
    <text evidence="1">The sequence shown here is derived from an EMBL/GenBank/DDBJ whole genome shotgun (WGS) entry which is preliminary data.</text>
</comment>